<proteinExistence type="predicted"/>
<comment type="caution">
    <text evidence="1">The sequence shown here is derived from an EMBL/GenBank/DDBJ whole genome shotgun (WGS) entry which is preliminary data.</text>
</comment>
<sequence>MRVNINHLRKRRKLVIEALKEKFAVKKTDSLFGSLNKYKKKVSDKEVLKKTMEMVASDAAKEGMSY</sequence>
<dbReference type="EMBL" id="JAPHEG010000004">
    <property type="protein sequence ID" value="MDF2953727.1"/>
    <property type="molecule type" value="Genomic_DNA"/>
</dbReference>
<organism evidence="1 2">
    <name type="scientific">Candidatus Thermodesulfobacterium syntrophicum</name>
    <dbReference type="NCBI Taxonomy" id="3060442"/>
    <lineage>
        <taxon>Bacteria</taxon>
        <taxon>Pseudomonadati</taxon>
        <taxon>Thermodesulfobacteriota</taxon>
        <taxon>Thermodesulfobacteria</taxon>
        <taxon>Thermodesulfobacteriales</taxon>
        <taxon>Thermodesulfobacteriaceae</taxon>
        <taxon>Thermodesulfobacterium</taxon>
    </lineage>
</organism>
<gene>
    <name evidence="1" type="ORF">OD816_000972</name>
</gene>
<evidence type="ECO:0000313" key="2">
    <source>
        <dbReference type="Proteomes" id="UP001144110"/>
    </source>
</evidence>
<protein>
    <submittedName>
        <fullName evidence="1">Uncharacterized protein</fullName>
    </submittedName>
</protein>
<dbReference type="AlphaFoldDB" id="A0AAE3TF41"/>
<evidence type="ECO:0000313" key="1">
    <source>
        <dbReference type="EMBL" id="MDF2953727.1"/>
    </source>
</evidence>
<dbReference type="Proteomes" id="UP001144110">
    <property type="component" value="Unassembled WGS sequence"/>
</dbReference>
<accession>A0AAE3TF41</accession>
<reference evidence="1" key="1">
    <citation type="submission" date="2022-11" db="EMBL/GenBank/DDBJ databases">
        <title>Candidatus Alkanophaga archaea from heated hydrothermal vent sediment oxidize petroleum alkanes.</title>
        <authorList>
            <person name="Zehnle H."/>
            <person name="Laso-Perez R."/>
            <person name="Lipp J."/>
            <person name="Teske A."/>
            <person name="Wegener G."/>
        </authorList>
    </citation>
    <scope>NUCLEOTIDE SEQUENCE</scope>
    <source>
        <strain evidence="1">MCA70</strain>
    </source>
</reference>
<name>A0AAE3TF41_9BACT</name>